<dbReference type="PROSITE" id="PS51935">
    <property type="entry name" value="NLPC_P60"/>
    <property type="match status" value="1"/>
</dbReference>
<reference evidence="7 8" key="1">
    <citation type="submission" date="2020-08" db="EMBL/GenBank/DDBJ databases">
        <title>Genomic Encyclopedia of Type Strains, Phase III (KMG-III): the genomes of soil and plant-associated and newly described type strains.</title>
        <authorList>
            <person name="Whitman W."/>
        </authorList>
    </citation>
    <scope>NUCLEOTIDE SEQUENCE [LARGE SCALE GENOMIC DNA]</scope>
    <source>
        <strain evidence="7 8">CECT 8234</strain>
    </source>
</reference>
<keyword evidence="5" id="KW-0732">Signal</keyword>
<keyword evidence="2" id="KW-0645">Protease</keyword>
<dbReference type="PANTHER" id="PTHR47053:SF1">
    <property type="entry name" value="MUREIN DD-ENDOPEPTIDASE MEPH-RELATED"/>
    <property type="match status" value="1"/>
</dbReference>
<evidence type="ECO:0000313" key="8">
    <source>
        <dbReference type="Proteomes" id="UP000518605"/>
    </source>
</evidence>
<evidence type="ECO:0000256" key="4">
    <source>
        <dbReference type="ARBA" id="ARBA00022807"/>
    </source>
</evidence>
<keyword evidence="3 7" id="KW-0378">Hydrolase</keyword>
<dbReference type="SUPFAM" id="SSF54001">
    <property type="entry name" value="Cysteine proteinases"/>
    <property type="match status" value="1"/>
</dbReference>
<feature type="domain" description="NlpC/P60" evidence="6">
    <location>
        <begin position="37"/>
        <end position="182"/>
    </location>
</feature>
<evidence type="ECO:0000313" key="7">
    <source>
        <dbReference type="EMBL" id="MBB3154807.1"/>
    </source>
</evidence>
<evidence type="ECO:0000256" key="3">
    <source>
        <dbReference type="ARBA" id="ARBA00022801"/>
    </source>
</evidence>
<sequence>MRNVSIKKLIAAGLLSAVLFSTGSATLPLHDHAYAASSTTEKIISTGMKYLGTPYEFGSNRSTTKTFDCSDFTKHIFKVAAGVTLPSTSAAQAAYVKKNSSIKTNWASLKRGDLMFFMSYRGSSATSYAKVSKSKQTVTHVGVYLGNGKMLNTFSKESGGVRVDNIDNKQWEYRFLFGGSGL</sequence>
<dbReference type="Proteomes" id="UP000518605">
    <property type="component" value="Unassembled WGS sequence"/>
</dbReference>
<dbReference type="InterPro" id="IPR051202">
    <property type="entry name" value="Peptidase_C40"/>
</dbReference>
<evidence type="ECO:0000256" key="1">
    <source>
        <dbReference type="ARBA" id="ARBA00007074"/>
    </source>
</evidence>
<evidence type="ECO:0000256" key="5">
    <source>
        <dbReference type="SAM" id="SignalP"/>
    </source>
</evidence>
<protein>
    <submittedName>
        <fullName evidence="7">Cell wall-associated NlpC family hydrolase</fullName>
    </submittedName>
</protein>
<keyword evidence="4" id="KW-0788">Thiol protease</keyword>
<proteinExistence type="inferred from homology"/>
<dbReference type="InterPro" id="IPR000064">
    <property type="entry name" value="NLP_P60_dom"/>
</dbReference>
<dbReference type="PANTHER" id="PTHR47053">
    <property type="entry name" value="MUREIN DD-ENDOPEPTIDASE MEPH-RELATED"/>
    <property type="match status" value="1"/>
</dbReference>
<comment type="caution">
    <text evidence="7">The sequence shown here is derived from an EMBL/GenBank/DDBJ whole genome shotgun (WGS) entry which is preliminary data.</text>
</comment>
<evidence type="ECO:0000259" key="6">
    <source>
        <dbReference type="PROSITE" id="PS51935"/>
    </source>
</evidence>
<dbReference type="Pfam" id="PF00877">
    <property type="entry name" value="NLPC_P60"/>
    <property type="match status" value="1"/>
</dbReference>
<organism evidence="7 8">
    <name type="scientific">Paenibacillus endophyticus</name>
    <dbReference type="NCBI Taxonomy" id="1294268"/>
    <lineage>
        <taxon>Bacteria</taxon>
        <taxon>Bacillati</taxon>
        <taxon>Bacillota</taxon>
        <taxon>Bacilli</taxon>
        <taxon>Bacillales</taxon>
        <taxon>Paenibacillaceae</taxon>
        <taxon>Paenibacillus</taxon>
    </lineage>
</organism>
<dbReference type="InterPro" id="IPR038765">
    <property type="entry name" value="Papain-like_cys_pep_sf"/>
</dbReference>
<dbReference type="EMBL" id="JACHXW010000019">
    <property type="protein sequence ID" value="MBB3154807.1"/>
    <property type="molecule type" value="Genomic_DNA"/>
</dbReference>
<dbReference type="GO" id="GO:0006508">
    <property type="term" value="P:proteolysis"/>
    <property type="evidence" value="ECO:0007669"/>
    <property type="project" value="UniProtKB-KW"/>
</dbReference>
<feature type="signal peptide" evidence="5">
    <location>
        <begin position="1"/>
        <end position="25"/>
    </location>
</feature>
<gene>
    <name evidence="7" type="ORF">FHS16_004889</name>
</gene>
<comment type="similarity">
    <text evidence="1">Belongs to the peptidase C40 family.</text>
</comment>
<accession>A0A7W5CC19</accession>
<keyword evidence="8" id="KW-1185">Reference proteome</keyword>
<name>A0A7W5CC19_9BACL</name>
<evidence type="ECO:0000256" key="2">
    <source>
        <dbReference type="ARBA" id="ARBA00022670"/>
    </source>
</evidence>
<dbReference type="RefSeq" id="WP_183568909.1">
    <property type="nucleotide sequence ID" value="NZ_CBCSLB010000019.1"/>
</dbReference>
<dbReference type="AlphaFoldDB" id="A0A7W5CC19"/>
<dbReference type="Gene3D" id="3.90.1720.10">
    <property type="entry name" value="endopeptidase domain like (from Nostoc punctiforme)"/>
    <property type="match status" value="1"/>
</dbReference>
<feature type="chain" id="PRO_5039149859" evidence="5">
    <location>
        <begin position="26"/>
        <end position="182"/>
    </location>
</feature>
<dbReference type="GO" id="GO:0008234">
    <property type="term" value="F:cysteine-type peptidase activity"/>
    <property type="evidence" value="ECO:0007669"/>
    <property type="project" value="UniProtKB-KW"/>
</dbReference>